<dbReference type="EMBL" id="HBFR01017985">
    <property type="protein sequence ID" value="CAD8885868.1"/>
    <property type="molecule type" value="Transcribed_RNA"/>
</dbReference>
<feature type="binding site" evidence="3">
    <location>
        <position position="95"/>
    </location>
    <ligand>
        <name>ATP</name>
        <dbReference type="ChEBI" id="CHEBI:30616"/>
    </ligand>
</feature>
<dbReference type="PROSITE" id="PS50011">
    <property type="entry name" value="PROTEIN_KINASE_DOM"/>
    <property type="match status" value="1"/>
</dbReference>
<dbReference type="FunFam" id="1.10.510.10:FF:000571">
    <property type="entry name" value="Maternal embryonic leucine zipper kinase"/>
    <property type="match status" value="1"/>
</dbReference>
<keyword evidence="2 3" id="KW-0067">ATP-binding</keyword>
<evidence type="ECO:0000256" key="3">
    <source>
        <dbReference type="PROSITE-ProRule" id="PRU10141"/>
    </source>
</evidence>
<feature type="domain" description="Protein kinase" evidence="6">
    <location>
        <begin position="61"/>
        <end position="328"/>
    </location>
</feature>
<keyword evidence="1 3" id="KW-0547">Nucleotide-binding</keyword>
<feature type="compositionally biased region" description="Basic and acidic residues" evidence="5">
    <location>
        <begin position="24"/>
        <end position="48"/>
    </location>
</feature>
<sequence>MNLDVRDDSESVAMGYYIARGEERRGEEESRAVSDNGERSNEEVRVFTDDENGGGTRNYEINYSCVLGRGFFSQVVIGTATSPNVAHKKQRYAIKLVDASKLSSKDLSNLQNEVTILYELHHEGIVRLYDFFHDHTGPIPTYDLVMDLMEGGELFDRIAERDKCDELSVRKLCRLMLQAVEHIHLQGIVHRDLKPDNVYFQSRENDNIKIGGFGLAVRVSGHPCCLSTLCGTLSYMAPEMLLRKKYDERVDIWSLGIIFSILLSGQFPFNAQDEGTMMKSIVRGQSRFCSESCDTASDDAVELVKSMMVLNMENRISATGALHNSTWMRISGHDLSCNDLGRNLNGIKNFNARRKMKESIHAVRITGRFTTAATLTTVS</sequence>
<proteinExistence type="inferred from homology"/>
<accession>A0A7S1FTB1</accession>
<evidence type="ECO:0000313" key="7">
    <source>
        <dbReference type="EMBL" id="CAD8885868.1"/>
    </source>
</evidence>
<dbReference type="InterPro" id="IPR017441">
    <property type="entry name" value="Protein_kinase_ATP_BS"/>
</dbReference>
<dbReference type="PROSITE" id="PS00107">
    <property type="entry name" value="PROTEIN_KINASE_ATP"/>
    <property type="match status" value="1"/>
</dbReference>
<keyword evidence="4" id="KW-0723">Serine/threonine-protein kinase</keyword>
<evidence type="ECO:0000256" key="5">
    <source>
        <dbReference type="SAM" id="MobiDB-lite"/>
    </source>
</evidence>
<dbReference type="InterPro" id="IPR000719">
    <property type="entry name" value="Prot_kinase_dom"/>
</dbReference>
<keyword evidence="4" id="KW-0808">Transferase</keyword>
<gene>
    <name evidence="7" type="ORF">CHYS00102_LOCUS13065</name>
</gene>
<dbReference type="Gene3D" id="1.10.510.10">
    <property type="entry name" value="Transferase(Phosphotransferase) domain 1"/>
    <property type="match status" value="1"/>
</dbReference>
<name>A0A7S1FTB1_9STRA</name>
<feature type="region of interest" description="Disordered" evidence="5">
    <location>
        <begin position="24"/>
        <end position="51"/>
    </location>
</feature>
<dbReference type="SUPFAM" id="SSF56112">
    <property type="entry name" value="Protein kinase-like (PK-like)"/>
    <property type="match status" value="1"/>
</dbReference>
<evidence type="ECO:0000259" key="6">
    <source>
        <dbReference type="PROSITE" id="PS50011"/>
    </source>
</evidence>
<dbReference type="AlphaFoldDB" id="A0A7S1FTB1"/>
<comment type="similarity">
    <text evidence="4">Belongs to the protein kinase superfamily.</text>
</comment>
<evidence type="ECO:0000256" key="1">
    <source>
        <dbReference type="ARBA" id="ARBA00022741"/>
    </source>
</evidence>
<evidence type="ECO:0000256" key="4">
    <source>
        <dbReference type="RuleBase" id="RU000304"/>
    </source>
</evidence>
<dbReference type="Pfam" id="PF00069">
    <property type="entry name" value="Pkinase"/>
    <property type="match status" value="1"/>
</dbReference>
<dbReference type="GO" id="GO:0005524">
    <property type="term" value="F:ATP binding"/>
    <property type="evidence" value="ECO:0007669"/>
    <property type="project" value="UniProtKB-UniRule"/>
</dbReference>
<reference evidence="7" key="1">
    <citation type="submission" date="2021-01" db="EMBL/GenBank/DDBJ databases">
        <authorList>
            <person name="Corre E."/>
            <person name="Pelletier E."/>
            <person name="Niang G."/>
            <person name="Scheremetjew M."/>
            <person name="Finn R."/>
            <person name="Kale V."/>
            <person name="Holt S."/>
            <person name="Cochrane G."/>
            <person name="Meng A."/>
            <person name="Brown T."/>
            <person name="Cohen L."/>
        </authorList>
    </citation>
    <scope>NUCLEOTIDE SEQUENCE</scope>
    <source>
        <strain evidence="7">308</strain>
    </source>
</reference>
<evidence type="ECO:0000256" key="2">
    <source>
        <dbReference type="ARBA" id="ARBA00022840"/>
    </source>
</evidence>
<protein>
    <recommendedName>
        <fullName evidence="6">Protein kinase domain-containing protein</fullName>
    </recommendedName>
</protein>
<dbReference type="PANTHER" id="PTHR24347">
    <property type="entry name" value="SERINE/THREONINE-PROTEIN KINASE"/>
    <property type="match status" value="1"/>
</dbReference>
<keyword evidence="4" id="KW-0418">Kinase</keyword>
<dbReference type="PROSITE" id="PS00108">
    <property type="entry name" value="PROTEIN_KINASE_ST"/>
    <property type="match status" value="1"/>
</dbReference>
<dbReference type="SMART" id="SM00220">
    <property type="entry name" value="S_TKc"/>
    <property type="match status" value="1"/>
</dbReference>
<dbReference type="InterPro" id="IPR008271">
    <property type="entry name" value="Ser/Thr_kinase_AS"/>
</dbReference>
<dbReference type="GO" id="GO:0004674">
    <property type="term" value="F:protein serine/threonine kinase activity"/>
    <property type="evidence" value="ECO:0007669"/>
    <property type="project" value="UniProtKB-KW"/>
</dbReference>
<organism evidence="7">
    <name type="scientific">Corethron hystrix</name>
    <dbReference type="NCBI Taxonomy" id="216773"/>
    <lineage>
        <taxon>Eukaryota</taxon>
        <taxon>Sar</taxon>
        <taxon>Stramenopiles</taxon>
        <taxon>Ochrophyta</taxon>
        <taxon>Bacillariophyta</taxon>
        <taxon>Coscinodiscophyceae</taxon>
        <taxon>Corethrophycidae</taxon>
        <taxon>Corethrales</taxon>
        <taxon>Corethraceae</taxon>
        <taxon>Corethron</taxon>
    </lineage>
</organism>
<dbReference type="InterPro" id="IPR011009">
    <property type="entry name" value="Kinase-like_dom_sf"/>
</dbReference>